<dbReference type="KEGG" id="gms:SOIL9_27040"/>
<organism evidence="4 5">
    <name type="scientific">Gemmata massiliana</name>
    <dbReference type="NCBI Taxonomy" id="1210884"/>
    <lineage>
        <taxon>Bacteria</taxon>
        <taxon>Pseudomonadati</taxon>
        <taxon>Planctomycetota</taxon>
        <taxon>Planctomycetia</taxon>
        <taxon>Gemmatales</taxon>
        <taxon>Gemmataceae</taxon>
        <taxon>Gemmata</taxon>
    </lineage>
</organism>
<dbReference type="Pfam" id="PF02517">
    <property type="entry name" value="Rce1-like"/>
    <property type="match status" value="1"/>
</dbReference>
<feature type="region of interest" description="Disordered" evidence="1">
    <location>
        <begin position="1"/>
        <end position="30"/>
    </location>
</feature>
<evidence type="ECO:0000256" key="1">
    <source>
        <dbReference type="SAM" id="MobiDB-lite"/>
    </source>
</evidence>
<feature type="transmembrane region" description="Helical" evidence="2">
    <location>
        <begin position="51"/>
        <end position="71"/>
    </location>
</feature>
<reference evidence="4 5" key="1">
    <citation type="submission" date="2019-05" db="EMBL/GenBank/DDBJ databases">
        <authorList>
            <consortium name="Science for Life Laboratories"/>
        </authorList>
    </citation>
    <scope>NUCLEOTIDE SEQUENCE [LARGE SCALE GENOMIC DNA]</scope>
    <source>
        <strain evidence="4">Soil9</strain>
    </source>
</reference>
<evidence type="ECO:0000256" key="2">
    <source>
        <dbReference type="SAM" id="Phobius"/>
    </source>
</evidence>
<gene>
    <name evidence="4" type="ORF">SOIL9_27040</name>
</gene>
<feature type="transmembrane region" description="Helical" evidence="2">
    <location>
        <begin position="225"/>
        <end position="252"/>
    </location>
</feature>
<dbReference type="Proteomes" id="UP000464178">
    <property type="component" value="Chromosome"/>
</dbReference>
<feature type="transmembrane region" description="Helical" evidence="2">
    <location>
        <begin position="83"/>
        <end position="105"/>
    </location>
</feature>
<keyword evidence="5" id="KW-1185">Reference proteome</keyword>
<dbReference type="InterPro" id="IPR003675">
    <property type="entry name" value="Rce1/LyrA-like_dom"/>
</dbReference>
<feature type="transmembrane region" description="Helical" evidence="2">
    <location>
        <begin position="202"/>
        <end position="219"/>
    </location>
</feature>
<feature type="domain" description="CAAX prenyl protease 2/Lysostaphin resistance protein A-like" evidence="3">
    <location>
        <begin position="167"/>
        <end position="254"/>
    </location>
</feature>
<proteinExistence type="predicted"/>
<dbReference type="AlphaFoldDB" id="A0A6P2D6F9"/>
<protein>
    <recommendedName>
        <fullName evidence="3">CAAX prenyl protease 2/Lysostaphin resistance protein A-like domain-containing protein</fullName>
    </recommendedName>
</protein>
<dbReference type="GO" id="GO:0080120">
    <property type="term" value="P:CAAX-box protein maturation"/>
    <property type="evidence" value="ECO:0007669"/>
    <property type="project" value="UniProtKB-ARBA"/>
</dbReference>
<feature type="transmembrane region" description="Helical" evidence="2">
    <location>
        <begin position="125"/>
        <end position="142"/>
    </location>
</feature>
<keyword evidence="2" id="KW-1133">Transmembrane helix</keyword>
<dbReference type="GO" id="GO:0006508">
    <property type="term" value="P:proteolysis"/>
    <property type="evidence" value="ECO:0007669"/>
    <property type="project" value="UniProtKB-KW"/>
</dbReference>
<keyword evidence="4" id="KW-0378">Hydrolase</keyword>
<dbReference type="GO" id="GO:0004175">
    <property type="term" value="F:endopeptidase activity"/>
    <property type="evidence" value="ECO:0007669"/>
    <property type="project" value="UniProtKB-ARBA"/>
</dbReference>
<name>A0A6P2D6F9_9BACT</name>
<evidence type="ECO:0000313" key="4">
    <source>
        <dbReference type="EMBL" id="VTR95010.1"/>
    </source>
</evidence>
<feature type="compositionally biased region" description="Polar residues" evidence="1">
    <location>
        <begin position="14"/>
        <end position="30"/>
    </location>
</feature>
<keyword evidence="2" id="KW-0472">Membrane</keyword>
<evidence type="ECO:0000259" key="3">
    <source>
        <dbReference type="Pfam" id="PF02517"/>
    </source>
</evidence>
<evidence type="ECO:0000313" key="5">
    <source>
        <dbReference type="Proteomes" id="UP000464178"/>
    </source>
</evidence>
<sequence length="261" mass="28456">MVNNCPTCGRPGATGTSEVAGSDSLTSESEPVLVPTSTSVPLAPGSVQRGLWWEVAAVMAVGVVPNLLSAMHSLVHPPSPIPYWLDSLQLVVLSGCTILVTLYLMSRSGESWEHFGVAPVRAIDAPFAFVILTASIFIWRLIPDFGFPEKPLAHDYFPRPRNTADHAMMVLKYGFGACAEEIVTRAYLITRLTTLLKSRGEAVFVAAILFASYHVYQGLQGFIDVFVFGVMYGVIFLGIGRVWPLVLAHALYNVRLELMLS</sequence>
<keyword evidence="2" id="KW-0812">Transmembrane</keyword>
<keyword evidence="4" id="KW-0645">Protease</keyword>
<accession>A0A6P2D6F9</accession>
<dbReference type="EMBL" id="LR593886">
    <property type="protein sequence ID" value="VTR95010.1"/>
    <property type="molecule type" value="Genomic_DNA"/>
</dbReference>